<name>A0A919RZD9_9CLOT</name>
<accession>A0A919RZD9</accession>
<dbReference type="PANTHER" id="PTHR31302">
    <property type="entry name" value="TRANSMEMBRANE PROTEIN WITH METALLOPHOSPHOESTERASE DOMAIN-RELATED"/>
    <property type="match status" value="1"/>
</dbReference>
<proteinExistence type="predicted"/>
<dbReference type="Proteomes" id="UP000679179">
    <property type="component" value="Unassembled WGS sequence"/>
</dbReference>
<evidence type="ECO:0000313" key="4">
    <source>
        <dbReference type="Proteomes" id="UP000679179"/>
    </source>
</evidence>
<evidence type="ECO:0000256" key="1">
    <source>
        <dbReference type="SAM" id="Phobius"/>
    </source>
</evidence>
<dbReference type="EMBL" id="BOPZ01000005">
    <property type="protein sequence ID" value="GIM28300.1"/>
    <property type="molecule type" value="Genomic_DNA"/>
</dbReference>
<reference evidence="3" key="1">
    <citation type="submission" date="2021-03" db="EMBL/GenBank/DDBJ databases">
        <title>Taxonomic study of Clostridium polyendosporum from meadow-gley soil under rice.</title>
        <authorList>
            <person name="Kobayashi H."/>
            <person name="Tanizawa Y."/>
            <person name="Yagura M."/>
        </authorList>
    </citation>
    <scope>NUCLEOTIDE SEQUENCE</scope>
    <source>
        <strain evidence="3">JCM 30710</strain>
    </source>
</reference>
<keyword evidence="4" id="KW-1185">Reference proteome</keyword>
<feature type="transmembrane region" description="Helical" evidence="1">
    <location>
        <begin position="115"/>
        <end position="136"/>
    </location>
</feature>
<keyword evidence="1" id="KW-0472">Membrane</keyword>
<dbReference type="PANTHER" id="PTHR31302:SF0">
    <property type="entry name" value="TRANSMEMBRANE PROTEIN WITH METALLOPHOSPHOESTERASE DOMAIN"/>
    <property type="match status" value="1"/>
</dbReference>
<dbReference type="InterPro" id="IPR051158">
    <property type="entry name" value="Metallophosphoesterase_sf"/>
</dbReference>
<feature type="transmembrane region" description="Helical" evidence="1">
    <location>
        <begin position="66"/>
        <end position="94"/>
    </location>
</feature>
<gene>
    <name evidence="3" type="ORF">CPJCM30710_09660</name>
</gene>
<dbReference type="AlphaFoldDB" id="A0A919RZD9"/>
<keyword evidence="1" id="KW-1133">Transmembrane helix</keyword>
<feature type="transmembrane region" description="Helical" evidence="1">
    <location>
        <begin position="41"/>
        <end position="60"/>
    </location>
</feature>
<dbReference type="RefSeq" id="WP_212903036.1">
    <property type="nucleotide sequence ID" value="NZ_BOPZ01000005.1"/>
</dbReference>
<evidence type="ECO:0000259" key="2">
    <source>
        <dbReference type="Pfam" id="PF00149"/>
    </source>
</evidence>
<keyword evidence="1" id="KW-0812">Transmembrane</keyword>
<dbReference type="InterPro" id="IPR004843">
    <property type="entry name" value="Calcineurin-like_PHP"/>
</dbReference>
<dbReference type="InterPro" id="IPR029052">
    <property type="entry name" value="Metallo-depent_PP-like"/>
</dbReference>
<comment type="caution">
    <text evidence="3">The sequence shown here is derived from an EMBL/GenBank/DDBJ whole genome shotgun (WGS) entry which is preliminary data.</text>
</comment>
<dbReference type="GO" id="GO:0016787">
    <property type="term" value="F:hydrolase activity"/>
    <property type="evidence" value="ECO:0007669"/>
    <property type="project" value="InterPro"/>
</dbReference>
<feature type="domain" description="Calcineurin-like phosphoesterase" evidence="2">
    <location>
        <begin position="161"/>
        <end position="327"/>
    </location>
</feature>
<feature type="transmembrane region" description="Helical" evidence="1">
    <location>
        <begin position="6"/>
        <end position="29"/>
    </location>
</feature>
<sequence length="393" mass="45004">MKLKVIIFISIFFIFYLLINYYIGFKVFTGISLKYTLNSKVFWIFFWFISLAYIMSRLLISYLPGAILSVFTLIGVYWLAILFYLLLIFPFIDLVRAINKKLNFIPSKYLIPNNLSVALVFIISLMIFFIIIYGTWNGRNAYVKNYEITINKDSLKIKDLNVIMVSDIHLGDLIENNRLNKMVEQINSLKPDVVFIAGDVVDNELQPFIEGKMAQQFSNIKSNYGVYASLGNHDFMGENQDRITEELRNAGVTVLRDEAIVVDSGFIVAGRDDISINRIGIGRKDLDEILRNYNKSMPLFVLDHNPSSIKESEEAGIDLQFSGHTHKGQFFPNNLITKGIFEVDYGYLKKGDFNVIVSSGYGTWGPPIRIGSRSEIVNLKIKFQNNNQLTEHN</sequence>
<evidence type="ECO:0000313" key="3">
    <source>
        <dbReference type="EMBL" id="GIM28300.1"/>
    </source>
</evidence>
<protein>
    <submittedName>
        <fullName evidence="3">Phosphohydrolase</fullName>
    </submittedName>
</protein>
<dbReference type="SUPFAM" id="SSF56300">
    <property type="entry name" value="Metallo-dependent phosphatases"/>
    <property type="match status" value="1"/>
</dbReference>
<dbReference type="Gene3D" id="3.60.21.10">
    <property type="match status" value="1"/>
</dbReference>
<dbReference type="CDD" id="cd07385">
    <property type="entry name" value="MPP_YkuE_C"/>
    <property type="match status" value="1"/>
</dbReference>
<dbReference type="Pfam" id="PF00149">
    <property type="entry name" value="Metallophos"/>
    <property type="match status" value="1"/>
</dbReference>
<organism evidence="3 4">
    <name type="scientific">Clostridium polyendosporum</name>
    <dbReference type="NCBI Taxonomy" id="69208"/>
    <lineage>
        <taxon>Bacteria</taxon>
        <taxon>Bacillati</taxon>
        <taxon>Bacillota</taxon>
        <taxon>Clostridia</taxon>
        <taxon>Eubacteriales</taxon>
        <taxon>Clostridiaceae</taxon>
        <taxon>Clostridium</taxon>
    </lineage>
</organism>